<sequence>MGGPGMNVRRVGYDWLLALLLAVLSWYLVTGRERVDTWVRVRIETAGLAEGLVLRGAPRDYLDVLVRGPKGLVRKLDPSELVYTLDARKLAPGANTVVIAPESIPVSKLFEVVEVRPSRLELEVERRLARAVPVRLAFRDGAQRDYKLSGSVEPSQVTVSGPESVVKGIDFVPVQPITLPEDGTGRLETPVNLVLPEQVEAQPRSVRAQVNYQLLTREAAVEVPVRVAGASGHVAHVSPESVMLRLRAPLPLLREGAWRGLVDAFVEMPPGLAPGRHETTYRVTLPQGCELIQARPEKVTVLVK</sequence>
<gene>
    <name evidence="1" type="ORF">NNJEOMEG_02974</name>
</gene>
<reference evidence="1 2" key="1">
    <citation type="submission" date="2020-04" db="EMBL/GenBank/DDBJ databases">
        <authorList>
            <consortium name="Desulfovibrio sp. FSS-1 genome sequencing consortium"/>
            <person name="Shimoshige H."/>
            <person name="Kobayashi H."/>
            <person name="Maekawa T."/>
        </authorList>
    </citation>
    <scope>NUCLEOTIDE SEQUENCE [LARGE SCALE GENOMIC DNA]</scope>
    <source>
        <strain evidence="1 2">SIID29052-01</strain>
    </source>
</reference>
<dbReference type="Gene3D" id="2.170.120.40">
    <property type="entry name" value="YbbR-like domain"/>
    <property type="match status" value="1"/>
</dbReference>
<accession>A0A6V8LZA1</accession>
<protein>
    <recommendedName>
        <fullName evidence="3">YbbR-like protein</fullName>
    </recommendedName>
</protein>
<dbReference type="Proteomes" id="UP000494245">
    <property type="component" value="Unassembled WGS sequence"/>
</dbReference>
<comment type="caution">
    <text evidence="1">The sequence shown here is derived from an EMBL/GenBank/DDBJ whole genome shotgun (WGS) entry which is preliminary data.</text>
</comment>
<keyword evidence="2" id="KW-1185">Reference proteome</keyword>
<dbReference type="InterPro" id="IPR053154">
    <property type="entry name" value="c-di-AMP_regulator"/>
</dbReference>
<dbReference type="AlphaFoldDB" id="A0A6V8LZA1"/>
<dbReference type="PANTHER" id="PTHR37804">
    <property type="entry name" value="CDAA REGULATORY PROTEIN CDAR"/>
    <property type="match status" value="1"/>
</dbReference>
<dbReference type="InterPro" id="IPR012505">
    <property type="entry name" value="YbbR"/>
</dbReference>
<name>A0A6V8LZA1_9BACT</name>
<dbReference type="Gene3D" id="2.170.120.30">
    <property type="match status" value="2"/>
</dbReference>
<evidence type="ECO:0000313" key="1">
    <source>
        <dbReference type="EMBL" id="GFK95116.1"/>
    </source>
</evidence>
<evidence type="ECO:0008006" key="3">
    <source>
        <dbReference type="Google" id="ProtNLM"/>
    </source>
</evidence>
<organism evidence="1 2">
    <name type="scientific">Fundidesulfovibrio magnetotacticus</name>
    <dbReference type="NCBI Taxonomy" id="2730080"/>
    <lineage>
        <taxon>Bacteria</taxon>
        <taxon>Pseudomonadati</taxon>
        <taxon>Thermodesulfobacteriota</taxon>
        <taxon>Desulfovibrionia</taxon>
        <taxon>Desulfovibrionales</taxon>
        <taxon>Desulfovibrionaceae</taxon>
        <taxon>Fundidesulfovibrio</taxon>
    </lineage>
</organism>
<dbReference type="EMBL" id="BLTE01000014">
    <property type="protein sequence ID" value="GFK95116.1"/>
    <property type="molecule type" value="Genomic_DNA"/>
</dbReference>
<reference evidence="1 2" key="2">
    <citation type="submission" date="2020-05" db="EMBL/GenBank/DDBJ databases">
        <title>Draft genome sequence of Desulfovibrio sp. strainFSS-1.</title>
        <authorList>
            <person name="Shimoshige H."/>
            <person name="Kobayashi H."/>
            <person name="Maekawa T."/>
        </authorList>
    </citation>
    <scope>NUCLEOTIDE SEQUENCE [LARGE SCALE GENOMIC DNA]</scope>
    <source>
        <strain evidence="1 2">SIID29052-01</strain>
    </source>
</reference>
<dbReference type="Pfam" id="PF07949">
    <property type="entry name" value="YbbR"/>
    <property type="match status" value="1"/>
</dbReference>
<evidence type="ECO:0000313" key="2">
    <source>
        <dbReference type="Proteomes" id="UP000494245"/>
    </source>
</evidence>
<dbReference type="PANTHER" id="PTHR37804:SF1">
    <property type="entry name" value="CDAA REGULATORY PROTEIN CDAR"/>
    <property type="match status" value="1"/>
</dbReference>
<proteinExistence type="predicted"/>